<gene>
    <name evidence="1" type="ORF">BV898_19327</name>
</gene>
<evidence type="ECO:0000313" key="1">
    <source>
        <dbReference type="EMBL" id="OWA54940.1"/>
    </source>
</evidence>
<keyword evidence="2" id="KW-1185">Reference proteome</keyword>
<dbReference type="AlphaFoldDB" id="A0A9X6NJ23"/>
<organism evidence="1 2">
    <name type="scientific">Hypsibius exemplaris</name>
    <name type="common">Freshwater tardigrade</name>
    <dbReference type="NCBI Taxonomy" id="2072580"/>
    <lineage>
        <taxon>Eukaryota</taxon>
        <taxon>Metazoa</taxon>
        <taxon>Ecdysozoa</taxon>
        <taxon>Tardigrada</taxon>
        <taxon>Eutardigrada</taxon>
        <taxon>Parachela</taxon>
        <taxon>Hypsibioidea</taxon>
        <taxon>Hypsibiidae</taxon>
        <taxon>Hypsibius</taxon>
    </lineage>
</organism>
<protein>
    <submittedName>
        <fullName evidence="1">Uncharacterized protein</fullName>
    </submittedName>
</protein>
<dbReference type="EMBL" id="MTYJ01000488">
    <property type="protein sequence ID" value="OWA54940.1"/>
    <property type="molecule type" value="Genomic_DNA"/>
</dbReference>
<sequence>MLCEGPITPYRPRSTSFLNGAIEANGIPVSPQTVLIPTGGPLSLFILQSQFSIPGTPQLDLSKQLSQL</sequence>
<proteinExistence type="predicted"/>
<evidence type="ECO:0000313" key="2">
    <source>
        <dbReference type="Proteomes" id="UP000192578"/>
    </source>
</evidence>
<reference evidence="2" key="1">
    <citation type="submission" date="2017-01" db="EMBL/GenBank/DDBJ databases">
        <title>Comparative genomics of anhydrobiosis in the tardigrade Hypsibius dujardini.</title>
        <authorList>
            <person name="Yoshida Y."/>
            <person name="Koutsovoulos G."/>
            <person name="Laetsch D."/>
            <person name="Stevens L."/>
            <person name="Kumar S."/>
            <person name="Horikawa D."/>
            <person name="Ishino K."/>
            <person name="Komine S."/>
            <person name="Tomita M."/>
            <person name="Blaxter M."/>
            <person name="Arakawa K."/>
        </authorList>
    </citation>
    <scope>NUCLEOTIDE SEQUENCE [LARGE SCALE GENOMIC DNA]</scope>
    <source>
        <strain evidence="2">Z151</strain>
    </source>
</reference>
<dbReference type="Proteomes" id="UP000192578">
    <property type="component" value="Unassembled WGS sequence"/>
</dbReference>
<accession>A0A9X6NJ23</accession>
<comment type="caution">
    <text evidence="1">The sequence shown here is derived from an EMBL/GenBank/DDBJ whole genome shotgun (WGS) entry which is preliminary data.</text>
</comment>
<dbReference type="OrthoDB" id="442947at2759"/>
<name>A0A9X6NJ23_HYPEX</name>